<protein>
    <submittedName>
        <fullName evidence="1">Uncharacterized protein</fullName>
    </submittedName>
</protein>
<reference evidence="2" key="1">
    <citation type="submission" date="2020-06" db="EMBL/GenBank/DDBJ databases">
        <title>A chromosome-scale genome assembly of Talaromyces rugulosus W13939.</title>
        <authorList>
            <person name="Wang B."/>
            <person name="Guo L."/>
            <person name="Ye K."/>
            <person name="Wang L."/>
        </authorList>
    </citation>
    <scope>NUCLEOTIDE SEQUENCE [LARGE SCALE GENOMIC DNA]</scope>
    <source>
        <strain evidence="2">W13939</strain>
    </source>
</reference>
<organism evidence="1 2">
    <name type="scientific">Talaromyces rugulosus</name>
    <name type="common">Penicillium rugulosum</name>
    <dbReference type="NCBI Taxonomy" id="121627"/>
    <lineage>
        <taxon>Eukaryota</taxon>
        <taxon>Fungi</taxon>
        <taxon>Dikarya</taxon>
        <taxon>Ascomycota</taxon>
        <taxon>Pezizomycotina</taxon>
        <taxon>Eurotiomycetes</taxon>
        <taxon>Eurotiomycetidae</taxon>
        <taxon>Eurotiales</taxon>
        <taxon>Trichocomaceae</taxon>
        <taxon>Talaromyces</taxon>
        <taxon>Talaromyces sect. Islandici</taxon>
    </lineage>
</organism>
<dbReference type="OrthoDB" id="538223at2759"/>
<keyword evidence="2" id="KW-1185">Reference proteome</keyword>
<dbReference type="AlphaFoldDB" id="A0A7H8RA33"/>
<gene>
    <name evidence="1" type="ORF">TRUGW13939_09983</name>
</gene>
<proteinExistence type="predicted"/>
<sequence>MSVDNYIQNACIRVPAPNFHGKRLVDIYNHHLSLRDLHKEIHPLYFIVADNADFKNKGLLGVHLDCGLGLDMDMPGATGSQVDIFRCGTDTAATIGMNLDVGDVARYDYKEEEEEAFGGFVGKDINVMLELRQQSQ</sequence>
<evidence type="ECO:0000313" key="1">
    <source>
        <dbReference type="EMBL" id="QKX62818.1"/>
    </source>
</evidence>
<dbReference type="EMBL" id="CP055902">
    <property type="protein sequence ID" value="QKX62818.1"/>
    <property type="molecule type" value="Genomic_DNA"/>
</dbReference>
<dbReference type="KEGG" id="trg:TRUGW13939_09983"/>
<accession>A0A7H8RA33</accession>
<dbReference type="GeneID" id="55997464"/>
<name>A0A7H8RA33_TALRU</name>
<dbReference type="Proteomes" id="UP000509510">
    <property type="component" value="Chromosome V"/>
</dbReference>
<dbReference type="RefSeq" id="XP_035348992.1">
    <property type="nucleotide sequence ID" value="XM_035493099.1"/>
</dbReference>
<evidence type="ECO:0000313" key="2">
    <source>
        <dbReference type="Proteomes" id="UP000509510"/>
    </source>
</evidence>